<name>A0A075WC61_ARCFL</name>
<dbReference type="KEGG" id="afg:AFULGI_00012160"/>
<dbReference type="AlphaFoldDB" id="A0A075WC61"/>
<dbReference type="Proteomes" id="UP000028501">
    <property type="component" value="Chromosome"/>
</dbReference>
<dbReference type="HOGENOM" id="CLU_1850527_0_0_2"/>
<proteinExistence type="predicted"/>
<accession>A0A075WC61</accession>
<sequence length="140" mass="14994">MRLRWQTIVLLLLILGGASASAVYFSMKGNIDVIEDAISVSPASFSIDIAKGAHYVKEVKVKNSGGEAEIYFEDIVEGPDKSAIDVSFHTESGESISSSNKLRLPAGTADSPSETVIHVHIDVDDDAPTGSYAIYIHAKQ</sequence>
<protein>
    <submittedName>
        <fullName evidence="1">Uncharacterized protein</fullName>
    </submittedName>
</protein>
<reference evidence="1 2" key="1">
    <citation type="submission" date="2013-07" db="EMBL/GenBank/DDBJ databases">
        <title>Genome of Archaeoglobus fulgidus.</title>
        <authorList>
            <person name="Fiebig A."/>
            <person name="Birkeland N.-K."/>
        </authorList>
    </citation>
    <scope>NUCLEOTIDE SEQUENCE [LARGE SCALE GENOMIC DNA]</scope>
    <source>
        <strain evidence="1 2">DSM 8774</strain>
    </source>
</reference>
<evidence type="ECO:0000313" key="1">
    <source>
        <dbReference type="EMBL" id="AIG97995.1"/>
    </source>
</evidence>
<evidence type="ECO:0000313" key="2">
    <source>
        <dbReference type="Proteomes" id="UP000028501"/>
    </source>
</evidence>
<dbReference type="EMBL" id="CP006577">
    <property type="protein sequence ID" value="AIG97995.1"/>
    <property type="molecule type" value="Genomic_DNA"/>
</dbReference>
<organism evidence="1 2">
    <name type="scientific">Archaeoglobus fulgidus DSM 8774</name>
    <dbReference type="NCBI Taxonomy" id="1344584"/>
    <lineage>
        <taxon>Archaea</taxon>
        <taxon>Methanobacteriati</taxon>
        <taxon>Methanobacteriota</taxon>
        <taxon>Archaeoglobi</taxon>
        <taxon>Archaeoglobales</taxon>
        <taxon>Archaeoglobaceae</taxon>
        <taxon>Archaeoglobus</taxon>
    </lineage>
</organism>
<dbReference type="GeneID" id="24794724"/>
<gene>
    <name evidence="1" type="ORF">AFULGI_00012160</name>
</gene>
<dbReference type="RefSeq" id="WP_010878615.1">
    <property type="nucleotide sequence ID" value="NZ_CP006577.1"/>
</dbReference>